<dbReference type="Pfam" id="PF01609">
    <property type="entry name" value="DDE_Tnp_1"/>
    <property type="match status" value="1"/>
</dbReference>
<evidence type="ECO:0000313" key="7">
    <source>
        <dbReference type="Proteomes" id="UP001524383"/>
    </source>
</evidence>
<evidence type="ECO:0000256" key="1">
    <source>
        <dbReference type="ARBA" id="ARBA00010075"/>
    </source>
</evidence>
<dbReference type="SUPFAM" id="SSF53098">
    <property type="entry name" value="Ribonuclease H-like"/>
    <property type="match status" value="1"/>
</dbReference>
<dbReference type="AlphaFoldDB" id="A0ABD4TN42"/>
<dbReference type="InterPro" id="IPR047952">
    <property type="entry name" value="Transpos_IS4"/>
</dbReference>
<dbReference type="GO" id="GO:0032196">
    <property type="term" value="P:transposition"/>
    <property type="evidence" value="ECO:0007669"/>
    <property type="project" value="UniProtKB-KW"/>
</dbReference>
<organism evidence="6 7">
    <name type="scientific">Methanocalculus taiwanensis</name>
    <dbReference type="NCBI Taxonomy" id="106207"/>
    <lineage>
        <taxon>Archaea</taxon>
        <taxon>Methanobacteriati</taxon>
        <taxon>Methanobacteriota</taxon>
        <taxon>Stenosarchaea group</taxon>
        <taxon>Methanomicrobia</taxon>
        <taxon>Methanomicrobiales</taxon>
        <taxon>Methanocalculaceae</taxon>
        <taxon>Methanocalculus</taxon>
    </lineage>
</organism>
<dbReference type="RefSeq" id="WP_255332659.1">
    <property type="nucleotide sequence ID" value="NZ_VOTZ01000012.1"/>
</dbReference>
<dbReference type="NCBIfam" id="NF033592">
    <property type="entry name" value="transpos_IS4_1"/>
    <property type="match status" value="1"/>
</dbReference>
<dbReference type="GO" id="GO:0006310">
    <property type="term" value="P:DNA recombination"/>
    <property type="evidence" value="ECO:0007669"/>
    <property type="project" value="UniProtKB-KW"/>
</dbReference>
<comment type="similarity">
    <text evidence="1">Belongs to the transposase 11 family.</text>
</comment>
<keyword evidence="4" id="KW-0233">DNA recombination</keyword>
<dbReference type="PANTHER" id="PTHR33258">
    <property type="entry name" value="TRANSPOSASE INSL FOR INSERTION SEQUENCE ELEMENT IS186A-RELATED"/>
    <property type="match status" value="1"/>
</dbReference>
<dbReference type="InterPro" id="IPR012337">
    <property type="entry name" value="RNaseH-like_sf"/>
</dbReference>
<dbReference type="PANTHER" id="PTHR33258:SF1">
    <property type="entry name" value="TRANSPOSASE INSL FOR INSERTION SEQUENCE ELEMENT IS186A-RELATED"/>
    <property type="match status" value="1"/>
</dbReference>
<feature type="domain" description="Transposase IS4-like" evidence="5">
    <location>
        <begin position="160"/>
        <end position="343"/>
    </location>
</feature>
<dbReference type="EMBL" id="VOTZ01000012">
    <property type="protein sequence ID" value="MCQ1538710.1"/>
    <property type="molecule type" value="Genomic_DNA"/>
</dbReference>
<dbReference type="InterPro" id="IPR002559">
    <property type="entry name" value="Transposase_11"/>
</dbReference>
<dbReference type="GO" id="GO:0003677">
    <property type="term" value="F:DNA binding"/>
    <property type="evidence" value="ECO:0007669"/>
    <property type="project" value="UniProtKB-KW"/>
</dbReference>
<evidence type="ECO:0000313" key="6">
    <source>
        <dbReference type="EMBL" id="MCQ1538710.1"/>
    </source>
</evidence>
<dbReference type="Proteomes" id="UP001524383">
    <property type="component" value="Unassembled WGS sequence"/>
</dbReference>
<accession>A0ABD4TN42</accession>
<gene>
    <name evidence="6" type="ORF">FTO68_06900</name>
</gene>
<protein>
    <submittedName>
        <fullName evidence="6">IS4 family transposase</fullName>
    </submittedName>
</protein>
<keyword evidence="3" id="KW-0238">DNA-binding</keyword>
<reference evidence="6 7" key="1">
    <citation type="submission" date="2019-08" db="EMBL/GenBank/DDBJ databases">
        <authorList>
            <person name="Chen S.-C."/>
            <person name="Lai M.-C."/>
            <person name="You Y.-T."/>
        </authorList>
    </citation>
    <scope>NUCLEOTIDE SEQUENCE [LARGE SCALE GENOMIC DNA]</scope>
    <source>
        <strain evidence="6 7">P2F9704a</strain>
    </source>
</reference>
<evidence type="ECO:0000256" key="3">
    <source>
        <dbReference type="ARBA" id="ARBA00023125"/>
    </source>
</evidence>
<keyword evidence="7" id="KW-1185">Reference proteome</keyword>
<comment type="caution">
    <text evidence="6">The sequence shown here is derived from an EMBL/GenBank/DDBJ whole genome shotgun (WGS) entry which is preliminary data.</text>
</comment>
<evidence type="ECO:0000259" key="5">
    <source>
        <dbReference type="Pfam" id="PF01609"/>
    </source>
</evidence>
<evidence type="ECO:0000256" key="2">
    <source>
        <dbReference type="ARBA" id="ARBA00022578"/>
    </source>
</evidence>
<dbReference type="Gene3D" id="3.90.350.10">
    <property type="entry name" value="Transposase Inhibitor Protein From Tn5, Chain A, domain 1"/>
    <property type="match status" value="1"/>
</dbReference>
<keyword evidence="2" id="KW-0815">Transposition</keyword>
<sequence>MTDDQNWKFLLQFLPRDWEQKAKELGALTRQRKITSAELLLRILLIHLADGCSMRETVIRARESGLADISDVALFKRLKASSEWLRWISVHLVEQVHGIVKKPDWLEGFNVRVVDGSIITEPGSTGSDWRLHYSIELFGLSCDYFRITDQTVGETFCNFPINKGDLVIGDRGYGSIRGINHVIDNEGHFLVRIRNKAFKLITERNEEFILLDHFRKLEYGEIGDYEVLYNYSNNQYNKIRLCAIRKSPENAERSRKVAINEMKKKQRQLHPDTIELYEYVFVITSVTGDVLSAGEIMSLYRMRWQVELAFKRLKTILGLGHLPKTDLESSKAWLHGKMLVALLTTAIVDKGRFFSPWGYPSPQVI</sequence>
<proteinExistence type="inferred from homology"/>
<name>A0ABD4TN42_9EURY</name>
<evidence type="ECO:0000256" key="4">
    <source>
        <dbReference type="ARBA" id="ARBA00023172"/>
    </source>
</evidence>